<evidence type="ECO:0000313" key="2">
    <source>
        <dbReference type="EMBL" id="ALS22289.1"/>
    </source>
</evidence>
<evidence type="ECO:0000256" key="1">
    <source>
        <dbReference type="SAM" id="Coils"/>
    </source>
</evidence>
<accession>A0A0U2UK25</accession>
<gene>
    <name evidence="2" type="ORF">IJ22_19150</name>
</gene>
<evidence type="ECO:0000313" key="3">
    <source>
        <dbReference type="Proteomes" id="UP000061660"/>
    </source>
</evidence>
<dbReference type="KEGG" id="pnp:IJ22_19150"/>
<organism evidence="2 3">
    <name type="scientific">Paenibacillus naphthalenovorans</name>
    <dbReference type="NCBI Taxonomy" id="162209"/>
    <lineage>
        <taxon>Bacteria</taxon>
        <taxon>Bacillati</taxon>
        <taxon>Bacillota</taxon>
        <taxon>Bacilli</taxon>
        <taxon>Bacillales</taxon>
        <taxon>Paenibacillaceae</taxon>
        <taxon>Paenibacillus</taxon>
    </lineage>
</organism>
<protein>
    <recommendedName>
        <fullName evidence="4">RNA dependent RNA polymerase</fullName>
    </recommendedName>
</protein>
<reference evidence="2 3" key="2">
    <citation type="journal article" date="2016" name="Genome Announc.">
        <title>Complete Genome Sequences of Two Interactive Moderate Thermophiles, Paenibacillus napthalenovorans 32O-Y and Paenibacillus sp. 32O-W.</title>
        <authorList>
            <person name="Butler R.R.III."/>
            <person name="Wang J."/>
            <person name="Stark B.C."/>
            <person name="Pombert J.F."/>
        </authorList>
    </citation>
    <scope>NUCLEOTIDE SEQUENCE [LARGE SCALE GENOMIC DNA]</scope>
    <source>
        <strain evidence="2 3">32O-Y</strain>
    </source>
</reference>
<feature type="coiled-coil region" evidence="1">
    <location>
        <begin position="58"/>
        <end position="96"/>
    </location>
</feature>
<dbReference type="AlphaFoldDB" id="A0A0U2UK25"/>
<sequence length="927" mass="108245">MNWRTELLAKQQSSLKYIFKIHSSRLRKSKWNLNLTIQQAIENEEIVSLADSSVLRFIREINNKNNNTYNDIEKKIKEIKNEIKQIKKKEINSENKKKIKKLYDDLYNLLFVKDYVCIVIDRIQDYDRMNSKKGFYINGVKFKRLLATTGGAKNSTVVFVSANVYEELQERIENGRNKNKMLVPAKFEAYKSLACSASIPVSNPKGVLVVKDCETTFKANVIKIDDTKSQYPIITEEKDYLLSLVDSDGYGLILPSLSEKWSKELGEDYIASGFCIRNSFCKGMLFTFDFLDFAKNIAKNNIVIDAWGNQKDITQVEVVLTTSMLKLWDSYNSIEHYLECCEKNGYTFSVTKITPKELENERNLNYQFIQSLDLSDVQIDKLIDPTVEEIKDVLGGDYRKSILFLKGSHVNEDIFNNNESDFVKALMIEKEMIKDPFVKNKIHNMIKKRINEAKVGVLKVRGNFSTISGDPYSLCQSIFDMEVTGLLKSGEFYSKYWNDKNVDKVACFRAPMTCHNNIRILRLKNTDEMKYWYKYMDTCTIFNSWDTTSHALNGADRDGDTVLTTDNQIILNAIEELDAIICVQKTAEKKIPEEADLIQSNKDSFGDEIGSTTNRITSMFDVRANFSKDSKEYKELDYRIRCGQNYQQNAIDKTKGIESKPMPKEWYDYHSNKNLPSEVREFNLKILADKKPYFFTYIYPELRRVYRNHVNTYEENCVENFRCTLNELISKSNHNEKEKEFLQSYFRHMPVSISDSVMNKICRKIENVFDRIKDNFKTEDFDFNILKSQKKYSQHRYNQVKNLYEEYLEDTKLFMQKIKKDRVSDEEKQLSRSLFKQKFIAKAHSICNDADELCNIVVDICYKRNTSKQFAWDICGEQIISNLLKRNKNIIHIPVLDENGDVEFGGETFSMKKILIEGEELNESHFK</sequence>
<keyword evidence="1" id="KW-0175">Coiled coil</keyword>
<reference evidence="3" key="1">
    <citation type="submission" date="2015-12" db="EMBL/GenBank/DDBJ databases">
        <title>Complete genome sequences of two moderately thermophilic Paenibacillus species.</title>
        <authorList>
            <person name="Butler R.III."/>
            <person name="Wang J."/>
            <person name="Stark B.C."/>
            <person name="Pombert J.-F."/>
        </authorList>
    </citation>
    <scope>NUCLEOTIDE SEQUENCE [LARGE SCALE GENOMIC DNA]</scope>
    <source>
        <strain evidence="3">32O-Y</strain>
    </source>
</reference>
<name>A0A0U2UK25_9BACL</name>
<dbReference type="Proteomes" id="UP000061660">
    <property type="component" value="Chromosome"/>
</dbReference>
<dbReference type="EMBL" id="CP013652">
    <property type="protein sequence ID" value="ALS22289.1"/>
    <property type="molecule type" value="Genomic_DNA"/>
</dbReference>
<dbReference type="STRING" id="162209.IJ22_19150"/>
<keyword evidence="3" id="KW-1185">Reference proteome</keyword>
<proteinExistence type="predicted"/>
<dbReference type="PATRIC" id="fig|162209.4.peg.2030"/>
<evidence type="ECO:0008006" key="4">
    <source>
        <dbReference type="Google" id="ProtNLM"/>
    </source>
</evidence>